<dbReference type="SUPFAM" id="SSF140459">
    <property type="entry name" value="PE/PPE dimer-like"/>
    <property type="match status" value="1"/>
</dbReference>
<dbReference type="FunFam" id="1.20.1260.20:FF:000001">
    <property type="entry name" value="PPE family protein PPE41"/>
    <property type="match status" value="1"/>
</dbReference>
<dbReference type="Pfam" id="PF00823">
    <property type="entry name" value="PPE"/>
    <property type="match status" value="1"/>
</dbReference>
<keyword evidence="5" id="KW-1185">Reference proteome</keyword>
<accession>A0A3E1HEZ6</accession>
<evidence type="ECO:0000259" key="3">
    <source>
        <dbReference type="Pfam" id="PF12484"/>
    </source>
</evidence>
<dbReference type="InterPro" id="IPR000030">
    <property type="entry name" value="PPE_dom"/>
</dbReference>
<dbReference type="InterPro" id="IPR022171">
    <property type="entry name" value="PPE_C"/>
</dbReference>
<dbReference type="InterPro" id="IPR038332">
    <property type="entry name" value="PPE_sf"/>
</dbReference>
<protein>
    <submittedName>
        <fullName evidence="4">PPE family protein</fullName>
    </submittedName>
</protein>
<proteinExistence type="inferred from homology"/>
<dbReference type="PANTHER" id="PTHR46766:SF1">
    <property type="entry name" value="GLUTAMINE-RICH PROTEIN 2"/>
    <property type="match status" value="1"/>
</dbReference>
<feature type="domain" description="PPE" evidence="2">
    <location>
        <begin position="3"/>
        <end position="163"/>
    </location>
</feature>
<comment type="caution">
    <text evidence="4">The sequence shown here is derived from an EMBL/GenBank/DDBJ whole genome shotgun (WGS) entry which is preliminary data.</text>
</comment>
<dbReference type="Proteomes" id="UP000258522">
    <property type="component" value="Unassembled WGS sequence"/>
</dbReference>
<dbReference type="OrthoDB" id="4680519at2"/>
<dbReference type="PANTHER" id="PTHR46766">
    <property type="entry name" value="GLUTAMINE-RICH PROTEIN 2"/>
    <property type="match status" value="1"/>
</dbReference>
<dbReference type="RefSeq" id="WP_116540611.1">
    <property type="nucleotide sequence ID" value="NZ_QAYL01000021.1"/>
</dbReference>
<evidence type="ECO:0000313" key="4">
    <source>
        <dbReference type="EMBL" id="RFD25028.1"/>
    </source>
</evidence>
<sequence length="400" mass="41057">MSFTMLPPEVNSARMYAGPGSGSMRASAVIWEGLSADLHSIAETYESVVASLTSMQWLGASAAAMGTAVIPYTHWLTTTATQAKQTAIQAMTAATAFENAFAMTVPPVVIATNRAQLVFLIATNFFGQNTAAIASTELAYQEMWAQDSAAMTYYAAASAAASAMLPPFTSPQQDTNPEGLLAQNAAVARAAANDGNWLGNLLIEIGTFLLTFAPELSPIFIAAGEAINAIPFPSFLADDFTILDGILAVYATISATQNLFSMGTGVIGSEKDLGLLGTTTPAVGKSLEEGRNPVIASLSSIERTTTGAGLRAGLGEVSASFRSAGSIGQMSVPTSWSAPATTTNVKTFQATPLNTLDASNTATAGMPGLPGLSSSGAGRGDVVPRYGVKVTVMSRPLAGG</sequence>
<dbReference type="GO" id="GO:0052572">
    <property type="term" value="P:response to host immune response"/>
    <property type="evidence" value="ECO:0007669"/>
    <property type="project" value="TreeGrafter"/>
</dbReference>
<comment type="similarity">
    <text evidence="1">Belongs to the mycobacterial PPE family.</text>
</comment>
<gene>
    <name evidence="4" type="ORF">MUBE_11500</name>
</gene>
<dbReference type="Pfam" id="PF12484">
    <property type="entry name" value="PPE-SVP"/>
    <property type="match status" value="1"/>
</dbReference>
<name>A0A3E1HEZ6_9MYCO</name>
<feature type="domain" description="PPE family C-terminal" evidence="3">
    <location>
        <begin position="318"/>
        <end position="396"/>
    </location>
</feature>
<evidence type="ECO:0000256" key="1">
    <source>
        <dbReference type="ARBA" id="ARBA00010652"/>
    </source>
</evidence>
<evidence type="ECO:0000313" key="5">
    <source>
        <dbReference type="Proteomes" id="UP000258522"/>
    </source>
</evidence>
<evidence type="ECO:0000259" key="2">
    <source>
        <dbReference type="Pfam" id="PF00823"/>
    </source>
</evidence>
<organism evidence="4 5">
    <name type="scientific">Mycobacterium uberis</name>
    <dbReference type="NCBI Taxonomy" id="2162698"/>
    <lineage>
        <taxon>Bacteria</taxon>
        <taxon>Bacillati</taxon>
        <taxon>Actinomycetota</taxon>
        <taxon>Actinomycetes</taxon>
        <taxon>Mycobacteriales</taxon>
        <taxon>Mycobacteriaceae</taxon>
        <taxon>Mycobacterium</taxon>
    </lineage>
</organism>
<reference evidence="4 5" key="1">
    <citation type="submission" date="2018-07" db="EMBL/GenBank/DDBJ databases">
        <title>Whole genome sequence of Mycobacterium uberis.</title>
        <authorList>
            <person name="Benjak A."/>
        </authorList>
    </citation>
    <scope>NUCLEOTIDE SEQUENCE [LARGE SCALE GENOMIC DNA]</scope>
    <source>
        <strain evidence="4 5">Jura</strain>
    </source>
</reference>
<dbReference type="Gene3D" id="1.20.1260.20">
    <property type="entry name" value="PPE superfamily"/>
    <property type="match status" value="1"/>
</dbReference>
<dbReference type="AlphaFoldDB" id="A0A3E1HEZ6"/>
<dbReference type="EMBL" id="QAYL01000021">
    <property type="protein sequence ID" value="RFD25028.1"/>
    <property type="molecule type" value="Genomic_DNA"/>
</dbReference>